<dbReference type="EMBL" id="JBHTCA010000020">
    <property type="protein sequence ID" value="MFC7410886.1"/>
    <property type="molecule type" value="Genomic_DNA"/>
</dbReference>
<dbReference type="Proteomes" id="UP001596501">
    <property type="component" value="Unassembled WGS sequence"/>
</dbReference>
<proteinExistence type="predicted"/>
<organism evidence="1 2">
    <name type="scientific">Hydrogenophaga atypica</name>
    <dbReference type="NCBI Taxonomy" id="249409"/>
    <lineage>
        <taxon>Bacteria</taxon>
        <taxon>Pseudomonadati</taxon>
        <taxon>Pseudomonadota</taxon>
        <taxon>Betaproteobacteria</taxon>
        <taxon>Burkholderiales</taxon>
        <taxon>Comamonadaceae</taxon>
        <taxon>Hydrogenophaga</taxon>
    </lineage>
</organism>
<gene>
    <name evidence="1" type="ORF">ACFQPB_18665</name>
</gene>
<keyword evidence="2" id="KW-1185">Reference proteome</keyword>
<protein>
    <submittedName>
        <fullName evidence="1">DUF2924 domain-containing protein</fullName>
    </submittedName>
</protein>
<dbReference type="InterPro" id="IPR021322">
    <property type="entry name" value="DUF2924"/>
</dbReference>
<dbReference type="Pfam" id="PF11149">
    <property type="entry name" value="DUF2924"/>
    <property type="match status" value="1"/>
</dbReference>
<name>A0ABW2QNK0_9BURK</name>
<dbReference type="RefSeq" id="WP_382226488.1">
    <property type="nucleotide sequence ID" value="NZ_JBHTCA010000020.1"/>
</dbReference>
<comment type="caution">
    <text evidence="1">The sequence shown here is derived from an EMBL/GenBank/DDBJ whole genome shotgun (WGS) entry which is preliminary data.</text>
</comment>
<sequence>MNTLAEITTADRDSLAKRWELLFEHEPPPQIHTALMRRVLAWNVQMQQAGLDPLSVSTSGGQASSRPPVALRPGTRLLREWQGTTHEVRVLDAGFDYAGQTYKSLSAVARAITGTPWSGPLFFGIKR</sequence>
<evidence type="ECO:0000313" key="1">
    <source>
        <dbReference type="EMBL" id="MFC7410886.1"/>
    </source>
</evidence>
<evidence type="ECO:0000313" key="2">
    <source>
        <dbReference type="Proteomes" id="UP001596501"/>
    </source>
</evidence>
<reference evidence="2" key="1">
    <citation type="journal article" date="2019" name="Int. J. Syst. Evol. Microbiol.">
        <title>The Global Catalogue of Microorganisms (GCM) 10K type strain sequencing project: providing services to taxonomists for standard genome sequencing and annotation.</title>
        <authorList>
            <consortium name="The Broad Institute Genomics Platform"/>
            <consortium name="The Broad Institute Genome Sequencing Center for Infectious Disease"/>
            <person name="Wu L."/>
            <person name="Ma J."/>
        </authorList>
    </citation>
    <scope>NUCLEOTIDE SEQUENCE [LARGE SCALE GENOMIC DNA]</scope>
    <source>
        <strain evidence="2">CGMCC 1.12371</strain>
    </source>
</reference>
<accession>A0ABW2QNK0</accession>